<proteinExistence type="predicted"/>
<dbReference type="EMBL" id="JAAMPC010000001">
    <property type="protein sequence ID" value="KAG2334627.1"/>
    <property type="molecule type" value="Genomic_DNA"/>
</dbReference>
<protein>
    <submittedName>
        <fullName evidence="1">Uncharacterized protein</fullName>
    </submittedName>
</protein>
<keyword evidence="2" id="KW-1185">Reference proteome</keyword>
<evidence type="ECO:0000313" key="2">
    <source>
        <dbReference type="Proteomes" id="UP000886595"/>
    </source>
</evidence>
<sequence length="84" mass="9653">MDYGRAFSRVHALKAWGGKEETVEKVQKAFKEPRLTQRQPLVPTRVMLSLVMVLPRAFTSKTTNTKSHFGSFIILRDLCNYVIL</sequence>
<comment type="caution">
    <text evidence="1">The sequence shown here is derived from an EMBL/GenBank/DDBJ whole genome shotgun (WGS) entry which is preliminary data.</text>
</comment>
<gene>
    <name evidence="1" type="ORF">Bca52824_005807</name>
</gene>
<dbReference type="Proteomes" id="UP000886595">
    <property type="component" value="Unassembled WGS sequence"/>
</dbReference>
<name>A0A8X8BGK2_BRACI</name>
<organism evidence="1 2">
    <name type="scientific">Brassica carinata</name>
    <name type="common">Ethiopian mustard</name>
    <name type="synonym">Abyssinian cabbage</name>
    <dbReference type="NCBI Taxonomy" id="52824"/>
    <lineage>
        <taxon>Eukaryota</taxon>
        <taxon>Viridiplantae</taxon>
        <taxon>Streptophyta</taxon>
        <taxon>Embryophyta</taxon>
        <taxon>Tracheophyta</taxon>
        <taxon>Spermatophyta</taxon>
        <taxon>Magnoliopsida</taxon>
        <taxon>eudicotyledons</taxon>
        <taxon>Gunneridae</taxon>
        <taxon>Pentapetalae</taxon>
        <taxon>rosids</taxon>
        <taxon>malvids</taxon>
        <taxon>Brassicales</taxon>
        <taxon>Brassicaceae</taxon>
        <taxon>Brassiceae</taxon>
        <taxon>Brassica</taxon>
    </lineage>
</organism>
<reference evidence="1 2" key="1">
    <citation type="submission" date="2020-02" db="EMBL/GenBank/DDBJ databases">
        <authorList>
            <person name="Ma Q."/>
            <person name="Huang Y."/>
            <person name="Song X."/>
            <person name="Pei D."/>
        </authorList>
    </citation>
    <scope>NUCLEOTIDE SEQUENCE [LARGE SCALE GENOMIC DNA]</scope>
    <source>
        <strain evidence="1">Sxm20200214</strain>
        <tissue evidence="1">Leaf</tissue>
    </source>
</reference>
<dbReference type="OrthoDB" id="36455at2759"/>
<evidence type="ECO:0000313" key="1">
    <source>
        <dbReference type="EMBL" id="KAG2334627.1"/>
    </source>
</evidence>
<dbReference type="AlphaFoldDB" id="A0A8X8BGK2"/>
<accession>A0A8X8BGK2</accession>